<dbReference type="EMBL" id="LAZR01012741">
    <property type="protein sequence ID" value="KKM25326.1"/>
    <property type="molecule type" value="Genomic_DNA"/>
</dbReference>
<sequence>MLLLLSVSSNVSWVSSEAVVFFPCMVECFADLWCVLFHHHKEDEQSDAWNDDVVEEVVVVLPCFAALH</sequence>
<comment type="caution">
    <text evidence="1">The sequence shown here is derived from an EMBL/GenBank/DDBJ whole genome shotgun (WGS) entry which is preliminary data.</text>
</comment>
<dbReference type="AlphaFoldDB" id="A0A0F9ICL2"/>
<protein>
    <submittedName>
        <fullName evidence="1">Uncharacterized protein</fullName>
    </submittedName>
</protein>
<accession>A0A0F9ICL2</accession>
<evidence type="ECO:0000313" key="1">
    <source>
        <dbReference type="EMBL" id="KKM25326.1"/>
    </source>
</evidence>
<gene>
    <name evidence="1" type="ORF">LCGC14_1596180</name>
</gene>
<name>A0A0F9ICL2_9ZZZZ</name>
<reference evidence="1" key="1">
    <citation type="journal article" date="2015" name="Nature">
        <title>Complex archaea that bridge the gap between prokaryotes and eukaryotes.</title>
        <authorList>
            <person name="Spang A."/>
            <person name="Saw J.H."/>
            <person name="Jorgensen S.L."/>
            <person name="Zaremba-Niedzwiedzka K."/>
            <person name="Martijn J."/>
            <person name="Lind A.E."/>
            <person name="van Eijk R."/>
            <person name="Schleper C."/>
            <person name="Guy L."/>
            <person name="Ettema T.J."/>
        </authorList>
    </citation>
    <scope>NUCLEOTIDE SEQUENCE</scope>
</reference>
<proteinExistence type="predicted"/>
<organism evidence="1">
    <name type="scientific">marine sediment metagenome</name>
    <dbReference type="NCBI Taxonomy" id="412755"/>
    <lineage>
        <taxon>unclassified sequences</taxon>
        <taxon>metagenomes</taxon>
        <taxon>ecological metagenomes</taxon>
    </lineage>
</organism>